<name>A0A239LE35_9BURK</name>
<evidence type="ECO:0000256" key="1">
    <source>
        <dbReference type="ARBA" id="ARBA00012528"/>
    </source>
</evidence>
<comment type="catalytic activity">
    <reaction evidence="2">
        <text>2 GTP = 3',3'-c-di-GMP + 2 diphosphate</text>
        <dbReference type="Rhea" id="RHEA:24898"/>
        <dbReference type="ChEBI" id="CHEBI:33019"/>
        <dbReference type="ChEBI" id="CHEBI:37565"/>
        <dbReference type="ChEBI" id="CHEBI:58805"/>
        <dbReference type="EC" id="2.7.7.65"/>
    </reaction>
</comment>
<reference evidence="4 5" key="1">
    <citation type="submission" date="2017-06" db="EMBL/GenBank/DDBJ databases">
        <authorList>
            <person name="Kim H.J."/>
            <person name="Triplett B.A."/>
        </authorList>
    </citation>
    <scope>NUCLEOTIDE SEQUENCE [LARGE SCALE GENOMIC DNA]</scope>
    <source>
        <strain evidence="4 5">U15</strain>
    </source>
</reference>
<dbReference type="GO" id="GO:0005886">
    <property type="term" value="C:plasma membrane"/>
    <property type="evidence" value="ECO:0007669"/>
    <property type="project" value="TreeGrafter"/>
</dbReference>
<proteinExistence type="predicted"/>
<keyword evidence="5" id="KW-1185">Reference proteome</keyword>
<dbReference type="Proteomes" id="UP000198284">
    <property type="component" value="Unassembled WGS sequence"/>
</dbReference>
<dbReference type="FunFam" id="3.30.70.270:FF:000001">
    <property type="entry name" value="Diguanylate cyclase domain protein"/>
    <property type="match status" value="1"/>
</dbReference>
<dbReference type="NCBIfam" id="TIGR00254">
    <property type="entry name" value="GGDEF"/>
    <property type="match status" value="1"/>
</dbReference>
<dbReference type="PANTHER" id="PTHR45138:SF9">
    <property type="entry name" value="DIGUANYLATE CYCLASE DGCM-RELATED"/>
    <property type="match status" value="1"/>
</dbReference>
<dbReference type="SMART" id="SM00267">
    <property type="entry name" value="GGDEF"/>
    <property type="match status" value="1"/>
</dbReference>
<evidence type="ECO:0000256" key="2">
    <source>
        <dbReference type="ARBA" id="ARBA00034247"/>
    </source>
</evidence>
<dbReference type="InterPro" id="IPR050469">
    <property type="entry name" value="Diguanylate_Cyclase"/>
</dbReference>
<dbReference type="GO" id="GO:0052621">
    <property type="term" value="F:diguanylate cyclase activity"/>
    <property type="evidence" value="ECO:0007669"/>
    <property type="project" value="UniProtKB-EC"/>
</dbReference>
<protein>
    <recommendedName>
        <fullName evidence="1">diguanylate cyclase</fullName>
        <ecNumber evidence="1">2.7.7.65</ecNumber>
    </recommendedName>
</protein>
<dbReference type="InterPro" id="IPR043128">
    <property type="entry name" value="Rev_trsase/Diguanyl_cyclase"/>
</dbReference>
<accession>A0A239LE35</accession>
<evidence type="ECO:0000259" key="3">
    <source>
        <dbReference type="PROSITE" id="PS50887"/>
    </source>
</evidence>
<dbReference type="PANTHER" id="PTHR45138">
    <property type="entry name" value="REGULATORY COMPONENTS OF SENSORY TRANSDUCTION SYSTEM"/>
    <property type="match status" value="1"/>
</dbReference>
<dbReference type="Gene3D" id="3.30.70.270">
    <property type="match status" value="1"/>
</dbReference>
<dbReference type="GO" id="GO:1902201">
    <property type="term" value="P:negative regulation of bacterial-type flagellum-dependent cell motility"/>
    <property type="evidence" value="ECO:0007669"/>
    <property type="project" value="TreeGrafter"/>
</dbReference>
<organism evidence="4 5">
    <name type="scientific">Noviherbaspirillum humi</name>
    <dbReference type="NCBI Taxonomy" id="1688639"/>
    <lineage>
        <taxon>Bacteria</taxon>
        <taxon>Pseudomonadati</taxon>
        <taxon>Pseudomonadota</taxon>
        <taxon>Betaproteobacteria</taxon>
        <taxon>Burkholderiales</taxon>
        <taxon>Oxalobacteraceae</taxon>
        <taxon>Noviherbaspirillum</taxon>
    </lineage>
</organism>
<evidence type="ECO:0000313" key="4">
    <source>
        <dbReference type="EMBL" id="SNT27794.1"/>
    </source>
</evidence>
<dbReference type="EC" id="2.7.7.65" evidence="1"/>
<dbReference type="RefSeq" id="WP_176442591.1">
    <property type="nucleotide sequence ID" value="NZ_FZOT01000021.1"/>
</dbReference>
<dbReference type="SUPFAM" id="SSF55073">
    <property type="entry name" value="Nucleotide cyclase"/>
    <property type="match status" value="1"/>
</dbReference>
<dbReference type="InterPro" id="IPR000160">
    <property type="entry name" value="GGDEF_dom"/>
</dbReference>
<dbReference type="CDD" id="cd01949">
    <property type="entry name" value="GGDEF"/>
    <property type="match status" value="1"/>
</dbReference>
<dbReference type="InterPro" id="IPR029787">
    <property type="entry name" value="Nucleotide_cyclase"/>
</dbReference>
<dbReference type="Pfam" id="PF00990">
    <property type="entry name" value="GGDEF"/>
    <property type="match status" value="1"/>
</dbReference>
<sequence>MNSLLHHLDRMTRRRERGLLVAALLDALRDLTDAEQADLFDVIGTGDRLHLQRHESANLGTARRADADVLPANRISVLIASNEPAPLLAVGPAGVHQLWQCLRAEQGGGTVVRLNRARPFSADDLELVGGVLQIFRNHLAQIEYGETDSLTGLLNRKTFDSRFDQLVSECLPQDASGAPEGSERREAGPVQSNWLAVVDIDHFKRINDTYGHLYGDEVLILLANILKRSFRAKDRIFRFGGEEFVILLRSTVPRHARIAFERFRLAVAAQDFPQVGKVTVSVGYAEISTASPVVILGDADRALYYAKQNGRNRVCRYEELVKVGSLRPQKVSGSVELF</sequence>
<dbReference type="AlphaFoldDB" id="A0A239LE35"/>
<feature type="domain" description="GGDEF" evidence="3">
    <location>
        <begin position="191"/>
        <end position="319"/>
    </location>
</feature>
<gene>
    <name evidence="4" type="ORF">SAMN06265795_12131</name>
</gene>
<dbReference type="PROSITE" id="PS50887">
    <property type="entry name" value="GGDEF"/>
    <property type="match status" value="1"/>
</dbReference>
<evidence type="ECO:0000313" key="5">
    <source>
        <dbReference type="Proteomes" id="UP000198284"/>
    </source>
</evidence>
<dbReference type="EMBL" id="FZOT01000021">
    <property type="protein sequence ID" value="SNT27794.1"/>
    <property type="molecule type" value="Genomic_DNA"/>
</dbReference>
<dbReference type="GO" id="GO:0043709">
    <property type="term" value="P:cell adhesion involved in single-species biofilm formation"/>
    <property type="evidence" value="ECO:0007669"/>
    <property type="project" value="TreeGrafter"/>
</dbReference>